<evidence type="ECO:0000256" key="7">
    <source>
        <dbReference type="SAM" id="Phobius"/>
    </source>
</evidence>
<dbReference type="Gene3D" id="1.20.1720.10">
    <property type="entry name" value="Multidrug resistance protein D"/>
    <property type="match status" value="1"/>
</dbReference>
<evidence type="ECO:0000256" key="6">
    <source>
        <dbReference type="SAM" id="MobiDB-lite"/>
    </source>
</evidence>
<comment type="subcellular location">
    <subcellularLocation>
        <location evidence="1">Membrane</location>
        <topology evidence="1">Multi-pass membrane protein</topology>
    </subcellularLocation>
</comment>
<dbReference type="Pfam" id="PF07690">
    <property type="entry name" value="MFS_1"/>
    <property type="match status" value="1"/>
</dbReference>
<dbReference type="InterPro" id="IPR020846">
    <property type="entry name" value="MFS_dom"/>
</dbReference>
<feature type="transmembrane region" description="Helical" evidence="7">
    <location>
        <begin position="135"/>
        <end position="153"/>
    </location>
</feature>
<feature type="domain" description="Major facilitator superfamily (MFS) profile" evidence="8">
    <location>
        <begin position="69"/>
        <end position="204"/>
    </location>
</feature>
<accession>A0A0C9U051</accession>
<keyword evidence="3 7" id="KW-0812">Transmembrane</keyword>
<gene>
    <name evidence="9" type="ORF">M422DRAFT_55075</name>
</gene>
<dbReference type="InterPro" id="IPR011701">
    <property type="entry name" value="MFS"/>
</dbReference>
<dbReference type="SUPFAM" id="SSF103473">
    <property type="entry name" value="MFS general substrate transporter"/>
    <property type="match status" value="1"/>
</dbReference>
<keyword evidence="2" id="KW-0813">Transport</keyword>
<name>A0A0C9U051_SPHS4</name>
<keyword evidence="5 7" id="KW-0472">Membrane</keyword>
<dbReference type="HOGENOM" id="CLU_1346093_0_0_1"/>
<feature type="compositionally biased region" description="Polar residues" evidence="6">
    <location>
        <begin position="36"/>
        <end position="52"/>
    </location>
</feature>
<dbReference type="EMBL" id="KN837337">
    <property type="protein sequence ID" value="KIJ27364.1"/>
    <property type="molecule type" value="Genomic_DNA"/>
</dbReference>
<feature type="transmembrane region" description="Helical" evidence="7">
    <location>
        <begin position="67"/>
        <end position="92"/>
    </location>
</feature>
<feature type="region of interest" description="Disordered" evidence="6">
    <location>
        <begin position="1"/>
        <end position="52"/>
    </location>
</feature>
<keyword evidence="10" id="KW-1185">Reference proteome</keyword>
<evidence type="ECO:0000256" key="1">
    <source>
        <dbReference type="ARBA" id="ARBA00004141"/>
    </source>
</evidence>
<dbReference type="GO" id="GO:0005886">
    <property type="term" value="C:plasma membrane"/>
    <property type="evidence" value="ECO:0007669"/>
    <property type="project" value="TreeGrafter"/>
</dbReference>
<protein>
    <recommendedName>
        <fullName evidence="8">Major facilitator superfamily (MFS) profile domain-containing protein</fullName>
    </recommendedName>
</protein>
<sequence length="204" mass="21906">MSSSAHEKNDDNRIDSSNDDQPKAQLEKIHAKANPNKEQGNNAVASQGTNPSGDKPRFSVYTLREKWMLITVAGLAGLFSPLTATLYLPAIPVIGDKFHVSTELVNLTVTVYLVFQGISPMLWGTLSDRIGRRPFFMVCLLLLSVSSIGLALVPTNAYWLLLVLRCFQASGSASTIALGAGVISDIAEPAERGGFIGIYSLGPL</sequence>
<dbReference type="Proteomes" id="UP000054279">
    <property type="component" value="Unassembled WGS sequence"/>
</dbReference>
<dbReference type="GO" id="GO:0022857">
    <property type="term" value="F:transmembrane transporter activity"/>
    <property type="evidence" value="ECO:0007669"/>
    <property type="project" value="InterPro"/>
</dbReference>
<feature type="transmembrane region" description="Helical" evidence="7">
    <location>
        <begin position="104"/>
        <end position="123"/>
    </location>
</feature>
<dbReference type="InterPro" id="IPR036259">
    <property type="entry name" value="MFS_trans_sf"/>
</dbReference>
<evidence type="ECO:0000256" key="3">
    <source>
        <dbReference type="ARBA" id="ARBA00022692"/>
    </source>
</evidence>
<evidence type="ECO:0000313" key="10">
    <source>
        <dbReference type="Proteomes" id="UP000054279"/>
    </source>
</evidence>
<organism evidence="9 10">
    <name type="scientific">Sphaerobolus stellatus (strain SS14)</name>
    <dbReference type="NCBI Taxonomy" id="990650"/>
    <lineage>
        <taxon>Eukaryota</taxon>
        <taxon>Fungi</taxon>
        <taxon>Dikarya</taxon>
        <taxon>Basidiomycota</taxon>
        <taxon>Agaricomycotina</taxon>
        <taxon>Agaricomycetes</taxon>
        <taxon>Phallomycetidae</taxon>
        <taxon>Geastrales</taxon>
        <taxon>Sphaerobolaceae</taxon>
        <taxon>Sphaerobolus</taxon>
    </lineage>
</organism>
<dbReference type="OrthoDB" id="440553at2759"/>
<evidence type="ECO:0000256" key="5">
    <source>
        <dbReference type="ARBA" id="ARBA00023136"/>
    </source>
</evidence>
<reference evidence="9 10" key="1">
    <citation type="submission" date="2014-06" db="EMBL/GenBank/DDBJ databases">
        <title>Evolutionary Origins and Diversification of the Mycorrhizal Mutualists.</title>
        <authorList>
            <consortium name="DOE Joint Genome Institute"/>
            <consortium name="Mycorrhizal Genomics Consortium"/>
            <person name="Kohler A."/>
            <person name="Kuo A."/>
            <person name="Nagy L.G."/>
            <person name="Floudas D."/>
            <person name="Copeland A."/>
            <person name="Barry K.W."/>
            <person name="Cichocki N."/>
            <person name="Veneault-Fourrey C."/>
            <person name="LaButti K."/>
            <person name="Lindquist E.A."/>
            <person name="Lipzen A."/>
            <person name="Lundell T."/>
            <person name="Morin E."/>
            <person name="Murat C."/>
            <person name="Riley R."/>
            <person name="Ohm R."/>
            <person name="Sun H."/>
            <person name="Tunlid A."/>
            <person name="Henrissat B."/>
            <person name="Grigoriev I.V."/>
            <person name="Hibbett D.S."/>
            <person name="Martin F."/>
        </authorList>
    </citation>
    <scope>NUCLEOTIDE SEQUENCE [LARGE SCALE GENOMIC DNA]</scope>
    <source>
        <strain evidence="9 10">SS14</strain>
    </source>
</reference>
<evidence type="ECO:0000256" key="2">
    <source>
        <dbReference type="ARBA" id="ARBA00022448"/>
    </source>
</evidence>
<dbReference type="PROSITE" id="PS50850">
    <property type="entry name" value="MFS"/>
    <property type="match status" value="1"/>
</dbReference>
<evidence type="ECO:0000256" key="4">
    <source>
        <dbReference type="ARBA" id="ARBA00022989"/>
    </source>
</evidence>
<dbReference type="PANTHER" id="PTHR23502:SF51">
    <property type="entry name" value="QUINIDINE RESISTANCE PROTEIN 1-RELATED"/>
    <property type="match status" value="1"/>
</dbReference>
<feature type="non-terminal residue" evidence="9">
    <location>
        <position position="1"/>
    </location>
</feature>
<evidence type="ECO:0000259" key="8">
    <source>
        <dbReference type="PROSITE" id="PS50850"/>
    </source>
</evidence>
<evidence type="ECO:0000313" key="9">
    <source>
        <dbReference type="EMBL" id="KIJ27364.1"/>
    </source>
</evidence>
<dbReference type="PANTHER" id="PTHR23502">
    <property type="entry name" value="MAJOR FACILITATOR SUPERFAMILY"/>
    <property type="match status" value="1"/>
</dbReference>
<proteinExistence type="predicted"/>
<keyword evidence="4 7" id="KW-1133">Transmembrane helix</keyword>
<feature type="compositionally biased region" description="Basic and acidic residues" evidence="6">
    <location>
        <begin position="1"/>
        <end position="30"/>
    </location>
</feature>
<dbReference type="AlphaFoldDB" id="A0A0C9U051"/>